<dbReference type="GO" id="GO:0005886">
    <property type="term" value="C:plasma membrane"/>
    <property type="evidence" value="ECO:0007669"/>
    <property type="project" value="UniProtKB-SubCell"/>
</dbReference>
<dbReference type="AlphaFoldDB" id="B4VS08"/>
<keyword evidence="4 7" id="KW-0812">Transmembrane</keyword>
<evidence type="ECO:0000313" key="10">
    <source>
        <dbReference type="EMBL" id="EDX75307.1"/>
    </source>
</evidence>
<keyword evidence="6 9" id="KW-0472">Membrane</keyword>
<dbReference type="Proteomes" id="UP000003835">
    <property type="component" value="Unassembled WGS sequence"/>
</dbReference>
<reference evidence="10 11" key="1">
    <citation type="submission" date="2008-07" db="EMBL/GenBank/DDBJ databases">
        <authorList>
            <person name="Tandeau de Marsac N."/>
            <person name="Ferriera S."/>
            <person name="Johnson J."/>
            <person name="Kravitz S."/>
            <person name="Beeson K."/>
            <person name="Sutton G."/>
            <person name="Rogers Y.-H."/>
            <person name="Friedman R."/>
            <person name="Frazier M."/>
            <person name="Venter J.C."/>
        </authorList>
    </citation>
    <scope>NUCLEOTIDE SEQUENCE [LARGE SCALE GENOMIC DNA]</scope>
    <source>
        <strain evidence="10 11">PCC 7420</strain>
    </source>
</reference>
<dbReference type="EMBL" id="DS989850">
    <property type="protein sequence ID" value="EDX75307.1"/>
    <property type="molecule type" value="Genomic_DNA"/>
</dbReference>
<keyword evidence="7" id="KW-0813">Transport</keyword>
<evidence type="ECO:0000256" key="7">
    <source>
        <dbReference type="RuleBase" id="RU003879"/>
    </source>
</evidence>
<dbReference type="InterPro" id="IPR003400">
    <property type="entry name" value="ExbD"/>
</dbReference>
<feature type="region of interest" description="Disordered" evidence="8">
    <location>
        <begin position="155"/>
        <end position="253"/>
    </location>
</feature>
<evidence type="ECO:0000256" key="8">
    <source>
        <dbReference type="SAM" id="MobiDB-lite"/>
    </source>
</evidence>
<dbReference type="PANTHER" id="PTHR30558:SF3">
    <property type="entry name" value="BIOPOLYMER TRANSPORT PROTEIN EXBD-RELATED"/>
    <property type="match status" value="1"/>
</dbReference>
<evidence type="ECO:0000256" key="2">
    <source>
        <dbReference type="ARBA" id="ARBA00005811"/>
    </source>
</evidence>
<evidence type="ECO:0000256" key="4">
    <source>
        <dbReference type="ARBA" id="ARBA00022692"/>
    </source>
</evidence>
<keyword evidence="5 9" id="KW-1133">Transmembrane helix</keyword>
<evidence type="ECO:0000256" key="5">
    <source>
        <dbReference type="ARBA" id="ARBA00022989"/>
    </source>
</evidence>
<dbReference type="GO" id="GO:0022857">
    <property type="term" value="F:transmembrane transporter activity"/>
    <property type="evidence" value="ECO:0007669"/>
    <property type="project" value="InterPro"/>
</dbReference>
<dbReference type="Pfam" id="PF02472">
    <property type="entry name" value="ExbD"/>
    <property type="match status" value="1"/>
</dbReference>
<evidence type="ECO:0000256" key="1">
    <source>
        <dbReference type="ARBA" id="ARBA00004162"/>
    </source>
</evidence>
<dbReference type="RefSeq" id="WP_006101585.1">
    <property type="nucleotide sequence ID" value="NZ_DS989850.1"/>
</dbReference>
<comment type="similarity">
    <text evidence="2 7">Belongs to the ExbD/TolR family.</text>
</comment>
<feature type="compositionally biased region" description="Polar residues" evidence="8">
    <location>
        <begin position="159"/>
        <end position="171"/>
    </location>
</feature>
<comment type="subcellular location">
    <subcellularLocation>
        <location evidence="1">Cell membrane</location>
        <topology evidence="1">Single-pass membrane protein</topology>
    </subcellularLocation>
    <subcellularLocation>
        <location evidence="7">Cell membrane</location>
        <topology evidence="7">Single-pass type II membrane protein</topology>
    </subcellularLocation>
</comment>
<proteinExistence type="inferred from homology"/>
<evidence type="ECO:0000313" key="11">
    <source>
        <dbReference type="Proteomes" id="UP000003835"/>
    </source>
</evidence>
<accession>B4VS08</accession>
<dbReference type="eggNOG" id="COG0848">
    <property type="taxonomic scope" value="Bacteria"/>
</dbReference>
<dbReference type="PANTHER" id="PTHR30558">
    <property type="entry name" value="EXBD MEMBRANE COMPONENT OF PMF-DRIVEN MACROMOLECULE IMPORT SYSTEM"/>
    <property type="match status" value="1"/>
</dbReference>
<feature type="transmembrane region" description="Helical" evidence="9">
    <location>
        <begin position="42"/>
        <end position="63"/>
    </location>
</feature>
<organism evidence="10 11">
    <name type="scientific">Coleofasciculus chthonoplastes PCC 7420</name>
    <dbReference type="NCBI Taxonomy" id="118168"/>
    <lineage>
        <taxon>Bacteria</taxon>
        <taxon>Bacillati</taxon>
        <taxon>Cyanobacteriota</taxon>
        <taxon>Cyanophyceae</taxon>
        <taxon>Coleofasciculales</taxon>
        <taxon>Coleofasciculaceae</taxon>
        <taxon>Coleofasciculus</taxon>
    </lineage>
</organism>
<sequence length="253" mass="27339">MTTLRQPPQQRTKKQRAAFVPPLPRPLNLRMDSPTEEVRIEIVPLIDVIFCILTFFILAAVGLSRQQAINVDLPKASTGTAQGRQILMISLNELGQVYVEKEEMITQEKFIQQLQAYKQQNPSGVFVLYASPNAMYNEVVQVLDLLREVGGDRVALANSPGQSPQFPGTNPMSPPTGVPEFNPNPGQLPINPDGTFNPNLPPQFPEIPGQPQFGTPQPNPGGLSPSPGQFPINPGGSVPPNSGAPTSPQPPGE</sequence>
<evidence type="ECO:0000256" key="6">
    <source>
        <dbReference type="ARBA" id="ARBA00023136"/>
    </source>
</evidence>
<evidence type="ECO:0000256" key="9">
    <source>
        <dbReference type="SAM" id="Phobius"/>
    </source>
</evidence>
<gene>
    <name evidence="10" type="ORF">MC7420_2311</name>
</gene>
<protein>
    <submittedName>
        <fullName evidence="10">Transport energizing protein, ExbD/TolR family</fullName>
    </submittedName>
</protein>
<dbReference type="Gene3D" id="3.30.420.270">
    <property type="match status" value="1"/>
</dbReference>
<name>B4VS08_9CYAN</name>
<keyword evidence="11" id="KW-1185">Reference proteome</keyword>
<dbReference type="HOGENOM" id="CLU_085305_3_2_3"/>
<keyword evidence="3" id="KW-1003">Cell membrane</keyword>
<evidence type="ECO:0000256" key="3">
    <source>
        <dbReference type="ARBA" id="ARBA00022475"/>
    </source>
</evidence>
<dbReference type="STRING" id="118168.MC7420_2311"/>
<dbReference type="OrthoDB" id="1682382at2"/>
<keyword evidence="7" id="KW-0653">Protein transport</keyword>
<dbReference type="GO" id="GO:0015031">
    <property type="term" value="P:protein transport"/>
    <property type="evidence" value="ECO:0007669"/>
    <property type="project" value="UniProtKB-KW"/>
</dbReference>